<dbReference type="InterPro" id="IPR036849">
    <property type="entry name" value="Enolase-like_C_sf"/>
</dbReference>
<organism evidence="5 6">
    <name type="scientific">Sphingomonas lenta</name>
    <dbReference type="NCBI Taxonomy" id="1141887"/>
    <lineage>
        <taxon>Bacteria</taxon>
        <taxon>Pseudomonadati</taxon>
        <taxon>Pseudomonadota</taxon>
        <taxon>Alphaproteobacteria</taxon>
        <taxon>Sphingomonadales</taxon>
        <taxon>Sphingomonadaceae</taxon>
        <taxon>Sphingomonas</taxon>
    </lineage>
</organism>
<dbReference type="SFLD" id="SFLDG00179">
    <property type="entry name" value="mandelate_racemase"/>
    <property type="match status" value="1"/>
</dbReference>
<evidence type="ECO:0000256" key="2">
    <source>
        <dbReference type="ARBA" id="ARBA00005183"/>
    </source>
</evidence>
<dbReference type="Pfam" id="PF02746">
    <property type="entry name" value="MR_MLE_N"/>
    <property type="match status" value="1"/>
</dbReference>
<dbReference type="CDD" id="cd03316">
    <property type="entry name" value="MR_like"/>
    <property type="match status" value="1"/>
</dbReference>
<dbReference type="PROSITE" id="PS00909">
    <property type="entry name" value="MR_MLE_2"/>
    <property type="match status" value="1"/>
</dbReference>
<dbReference type="PANTHER" id="PTHR48080">
    <property type="entry name" value="D-GALACTONATE DEHYDRATASE-RELATED"/>
    <property type="match status" value="1"/>
</dbReference>
<evidence type="ECO:0000259" key="4">
    <source>
        <dbReference type="SMART" id="SM00922"/>
    </source>
</evidence>
<feature type="domain" description="Mandelate racemase/muconate lactonizing enzyme C-terminal" evidence="4">
    <location>
        <begin position="211"/>
        <end position="306"/>
    </location>
</feature>
<protein>
    <recommendedName>
        <fullName evidence="3">glucarate dehydratase</fullName>
        <ecNumber evidence="3">4.2.1.40</ecNumber>
    </recommendedName>
</protein>
<dbReference type="GO" id="GO:0008872">
    <property type="term" value="F:glucarate dehydratase activity"/>
    <property type="evidence" value="ECO:0007669"/>
    <property type="project" value="UniProtKB-EC"/>
</dbReference>
<dbReference type="InterPro" id="IPR013341">
    <property type="entry name" value="Mandelate_racemase_N_dom"/>
</dbReference>
<dbReference type="SMART" id="SM00922">
    <property type="entry name" value="MR_MLE"/>
    <property type="match status" value="1"/>
</dbReference>
<dbReference type="SUPFAM" id="SSF54826">
    <property type="entry name" value="Enolase N-terminal domain-like"/>
    <property type="match status" value="1"/>
</dbReference>
<dbReference type="InterPro" id="IPR034593">
    <property type="entry name" value="DgoD-like"/>
</dbReference>
<dbReference type="Gene3D" id="3.20.20.120">
    <property type="entry name" value="Enolase-like C-terminal domain"/>
    <property type="match status" value="1"/>
</dbReference>
<dbReference type="GO" id="GO:0000287">
    <property type="term" value="F:magnesium ion binding"/>
    <property type="evidence" value="ECO:0007669"/>
    <property type="project" value="UniProtKB-ARBA"/>
</dbReference>
<dbReference type="SFLD" id="SFLDG00180">
    <property type="entry name" value="muconate_cycloisomerase"/>
    <property type="match status" value="1"/>
</dbReference>
<keyword evidence="6" id="KW-1185">Reference proteome</keyword>
<comment type="caution">
    <text evidence="5">The sequence shown here is derived from an EMBL/GenBank/DDBJ whole genome shotgun (WGS) entry which is preliminary data.</text>
</comment>
<dbReference type="Proteomes" id="UP000218151">
    <property type="component" value="Unassembled WGS sequence"/>
</dbReference>
<evidence type="ECO:0000256" key="3">
    <source>
        <dbReference type="ARBA" id="ARBA00011973"/>
    </source>
</evidence>
<dbReference type="SFLD" id="SFLDS00001">
    <property type="entry name" value="Enolase"/>
    <property type="match status" value="1"/>
</dbReference>
<gene>
    <name evidence="5" type="ORF">CKY28_08665</name>
</gene>
<comment type="catalytic activity">
    <reaction evidence="1">
        <text>D-glucarate = 5-dehydro-4-deoxy-D-glucarate + H2O</text>
        <dbReference type="Rhea" id="RHEA:14573"/>
        <dbReference type="ChEBI" id="CHEBI:15377"/>
        <dbReference type="ChEBI" id="CHEBI:30612"/>
        <dbReference type="ChEBI" id="CHEBI:42819"/>
        <dbReference type="EC" id="4.2.1.40"/>
    </reaction>
</comment>
<dbReference type="SUPFAM" id="SSF51604">
    <property type="entry name" value="Enolase C-terminal domain-like"/>
    <property type="match status" value="1"/>
</dbReference>
<dbReference type="EMBL" id="NSLI01000003">
    <property type="protein sequence ID" value="PAX07703.1"/>
    <property type="molecule type" value="Genomic_DNA"/>
</dbReference>
<dbReference type="InterPro" id="IPR013342">
    <property type="entry name" value="Mandelate_racemase_C"/>
</dbReference>
<reference evidence="6" key="1">
    <citation type="submission" date="2017-09" db="EMBL/GenBank/DDBJ databases">
        <authorList>
            <person name="Feng G."/>
            <person name="Zhu H."/>
        </authorList>
    </citation>
    <scope>NUCLEOTIDE SEQUENCE [LARGE SCALE GENOMIC DNA]</scope>
    <source>
        <strain evidence="6">1PNM-20</strain>
    </source>
</reference>
<proteinExistence type="predicted"/>
<sequence>MKRSGRGASATMFRSENALARACAPETPRASSARSPRCSPLSFSGSATVYPLDYVLFVYMLELCFHQGRSTMRITAVQHWLVRMPFSEDILWASGRRTGATRLVVRIDTDAGVVGWGETICLIEPVRAVFERVVARLAVGYDVAQVERFGRHVLGAGYYHHKRAAVMAMAAMEMAMWDALGRRAGLPLHALWGGLWRDRVPASAYLFLPTPAECADKAQAFLDRGYGTFKVKIGFDERSDLALLEAVRERVGDLPLRADVNGAWFVPTAKRQLARMAPLDLAYVEQPLPLDDLPGHAALRAGSSVPIALDESAYTLEDVAAVVRADAADVVLLDPHEAGGLWQTVKSAALCEAANLPVTLHSGAELAISQAAYVHLAASIPNMVLAIDTERAYLADDVAPNAVALRDGAFDVPLEPGLGVDPDIEKLERYRVDAIEGAYLDDARPGWFPTKPQY</sequence>
<dbReference type="Gene3D" id="3.30.390.10">
    <property type="entry name" value="Enolase-like, N-terminal domain"/>
    <property type="match status" value="1"/>
</dbReference>
<dbReference type="OrthoDB" id="9775913at2"/>
<dbReference type="GO" id="GO:0009063">
    <property type="term" value="P:amino acid catabolic process"/>
    <property type="evidence" value="ECO:0007669"/>
    <property type="project" value="InterPro"/>
</dbReference>
<dbReference type="Pfam" id="PF13378">
    <property type="entry name" value="MR_MLE_C"/>
    <property type="match status" value="1"/>
</dbReference>
<evidence type="ECO:0000313" key="6">
    <source>
        <dbReference type="Proteomes" id="UP000218151"/>
    </source>
</evidence>
<accession>A0A2A2SER7</accession>
<dbReference type="InterPro" id="IPR029065">
    <property type="entry name" value="Enolase_C-like"/>
</dbReference>
<evidence type="ECO:0000256" key="1">
    <source>
        <dbReference type="ARBA" id="ARBA00001426"/>
    </source>
</evidence>
<dbReference type="EC" id="4.2.1.40" evidence="3"/>
<comment type="pathway">
    <text evidence="2">Carbohydrate acid metabolism; D-glucarate degradation; 2,5-dioxopentanoate from D-glucarate: step 1/2.</text>
</comment>
<dbReference type="InterPro" id="IPR029017">
    <property type="entry name" value="Enolase-like_N"/>
</dbReference>
<dbReference type="PANTHER" id="PTHR48080:SF4">
    <property type="entry name" value="GLUCARATE DEHYDRATASE"/>
    <property type="match status" value="1"/>
</dbReference>
<evidence type="ECO:0000313" key="5">
    <source>
        <dbReference type="EMBL" id="PAX07703.1"/>
    </source>
</evidence>
<name>A0A2A2SER7_9SPHN</name>
<dbReference type="AlphaFoldDB" id="A0A2A2SER7"/>
<dbReference type="InterPro" id="IPR018110">
    <property type="entry name" value="Mandel_Rmase/mucon_lact_enz_CS"/>
</dbReference>